<feature type="region of interest" description="Disordered" evidence="4">
    <location>
        <begin position="1402"/>
        <end position="1421"/>
    </location>
</feature>
<feature type="transmembrane region" description="Helical" evidence="5">
    <location>
        <begin position="1624"/>
        <end position="1642"/>
    </location>
</feature>
<feature type="transmembrane region" description="Helical" evidence="5">
    <location>
        <begin position="282"/>
        <end position="303"/>
    </location>
</feature>
<sequence length="2272" mass="251098">MSRDQNDHDDMEEEKNENEKATMLKGIFGVIYTVSRERIVTWKFVAFKIIFDVWQLLTLVINPQYGWYFDGSQMWWQVLDFVQLNYFMTARGVTFYLVCLYIFAALVFFTLALCIWVAWSFKNQQFDYVWPITFLRLFGVVFFQMLDIASMTMFLMALDCRYFGTEYLGYNQEFSSNYCWEFPFFINSAVGALSLVIFVGLSVVFQMGEMELNMVTTNMLGMAHSKAEVISFMLKFLVTSASVFLNSLEWLSIFYLSCFFLLLYISLKWEPFYYAWVNHARVAVNSGVFYCSMVLVVLVYAPMVNTSDPVALGRYQMSCTIALIVGMLPAAAAGWFLSVWRLRHIEWIVNKFRKAQHGIKSKFIHKFWDARQVEMCARCCRKWVEEDVLDEDAVELAQKILEAGMEQLPGDAFMIILYSSFLMDVKGGSQSGLAELAAIKRADMSLLESFALYSREQLNIQRTSGATGSQGADLIAYVEQQRSYRMAMMVNKDAFQAASEFWAALMKSQVQLSDLTRRVKVLDKSVEEATKAYRQLLQRSPDNWRLLQMYAVFLEMIRNDPWNASKVYTEAERLQTAEEEAQRNAFLTQSAMVGASTLARGSDESSVGVIIMNAKCLIQTANKAICDLAGYTPKELVGKNVNVLIPRPFSDQHDQFVLKHIRSGVKTIIDENTELVMLHKNRYVIGIDLLVTKLSGFGMDSVFMGSIRAIPTPQGAARLWALSNGVVLSVDITFSDWFGYQPEDLPGMYLSSIVKDPATLEEVFRRKKVTLGAPYTSGRGDERERRKMSEKGDHVDHGEKGVSFIGSTCGFSTGMELKNIYIKHKYASAVKCGLRFENGAENTKHELFVITIRREENRPILVSDSKGKLLHVSKVIADDLGVSVVDLLEDLSENIWDVLLPEPFGQLHNFFASSELPAFYPAFSCRSGVTVILNGQTDEGPVPKPYRLQVKPRKLEKLGEAVNIVQLLPSTMEKAMDERRLSLVMDQSGNITKVGGSPSALFGFDPPTMLGMPVSTYIDVFQMRGASEVDAAEHYHKLLVELAVRALEDPGESYRVGVTATMRAGQTGALMGAVAMHMHSKGTHPAVMQVKVHLGNEEAAQGVQSHQLETRKLETKTSNSIRNLPTKINCKSSLDFVNALMEGGRRSRVSRIQTPPLSTRGVVADLQDEVTDFGYGKKRSYTGEVDVAEVAEEQGMPGLNLEISLWRADSMTGLIYIDKAGRITRTSDLPLFQPGLLLGVSDEKLVGTHIGDVMPAMVGRPVSHLFLSNLGQGPKSSVMKKGGLKTRIGYDEEQVKPGPVNVMTTNHFVDNLPLSLSAQAVPAKGYKKEVCLVLHLNKPSTGCRDFIDVLKANSQGVLRFNPDLTPKQNTRRMSVRYGPAAARRMLREVTVKLRSKDPEEAATAQLFGLKPDSDQSDGKRGKQSVNFAAALMSLEEVEEELSNLKEETLPAVAEDSSDASDSEAGNGVLPRGSSGESNTVSKAASWVMSDGLTPVADINKDERPARREAMGLTPEMHPLAPISAFEYKAASAGPDRDDYQTLADLGTLDGGGAGNPIAGVEGSEQEPKAEEKGNKAAAGTTSESSMPDADFRRGRRFKKIVKLLTSEIAMYAISAFLYQALACMVFVVAVSVICFVVVMLLLNQQTMGVNTINNIGNVGVAIGEINNRVVSLAILVDGNGVKGLVGPPALQSAEDIPAMLSSMAISISNLKQSLDAAYFSVIEMADPLVLEVWNTPTINISVYYDAIPPAVGTTFQITNYSLWDAGNIFLGCAQNVLQNTYYRNQTTLGSDPFDDWSYAKFIENNVLTLYTAIYSSLNIVVLDVVNQALSVNQVQLMITVVQGFAACFFVTLYMYFLNMKMTRIRHHLYSPFMLVPVSVIRGMVKIDLDSVTNDFTGGKLAKDDEVGEPMTMKLSLGPGMSGALNTQSEGVWALVQRSLSFLVFWRQNSNRVSPIGVSSRRQLVISPRKAVIMCLPYIAWGIITVAVGFSAHSLLSKIPAPIALFNIVNFVDMMYTRYFGVVTQMTAATEPEKGLLKQSLLAAFQMPTEYTAMVYGGSAVTGATSPHYTLATEGVADAGGMGKQILYQTTACLRTNISTCLLHNSTLYQDATNGFDRLIKVSIQSMKDTLTMNASFPTLNQPDFYTMWNLRPDVKGGLAILNTIYYEYVTSFYASVLTVQIVGLVLSLLLMIIFYFFMLRPYVTELKSCRRRLAHLLSTLPNEVDVEGLVKRAVAAAVGGVPSTVSAGGITASGPSSSAALSSQHGSNKSFA</sequence>
<protein>
    <recommendedName>
        <fullName evidence="6">PAS domain-containing protein</fullName>
    </recommendedName>
</protein>
<feature type="transmembrane region" description="Helical" evidence="5">
    <location>
        <begin position="251"/>
        <end position="270"/>
    </location>
</feature>
<feature type="transmembrane region" description="Helical" evidence="5">
    <location>
        <begin position="95"/>
        <end position="121"/>
    </location>
</feature>
<comment type="caution">
    <text evidence="7">The sequence shown here is derived from an EMBL/GenBank/DDBJ whole genome shotgun (WGS) entry which is preliminary data.</text>
</comment>
<feature type="coiled-coil region" evidence="3">
    <location>
        <begin position="512"/>
        <end position="539"/>
    </location>
</feature>
<feature type="transmembrane region" description="Helical" evidence="5">
    <location>
        <begin position="1835"/>
        <end position="1856"/>
    </location>
</feature>
<keyword evidence="2" id="KW-0716">Sensory transduction</keyword>
<feature type="compositionally biased region" description="Basic and acidic residues" evidence="4">
    <location>
        <begin position="1411"/>
        <end position="1420"/>
    </location>
</feature>
<evidence type="ECO:0000256" key="1">
    <source>
        <dbReference type="ARBA" id="ARBA00022543"/>
    </source>
</evidence>
<dbReference type="SUPFAM" id="SSF55785">
    <property type="entry name" value="PYP-like sensor domain (PAS domain)"/>
    <property type="match status" value="1"/>
</dbReference>
<keyword evidence="3" id="KW-0175">Coiled coil</keyword>
<keyword evidence="5" id="KW-0472">Membrane</keyword>
<feature type="transmembrane region" description="Helical" evidence="5">
    <location>
        <begin position="1998"/>
        <end position="2015"/>
    </location>
</feature>
<feature type="transmembrane region" description="Helical" evidence="5">
    <location>
        <begin position="45"/>
        <end position="65"/>
    </location>
</feature>
<feature type="transmembrane region" description="Helical" evidence="5">
    <location>
        <begin position="2156"/>
        <end position="2175"/>
    </location>
</feature>
<dbReference type="OrthoDB" id="542352at2759"/>
<feature type="region of interest" description="Disordered" evidence="4">
    <location>
        <begin position="1451"/>
        <end position="1481"/>
    </location>
</feature>
<feature type="compositionally biased region" description="Basic and acidic residues" evidence="4">
    <location>
        <begin position="1565"/>
        <end position="1574"/>
    </location>
</feature>
<dbReference type="PANTHER" id="PTHR31600">
    <property type="entry name" value="TINY MACROCYSTS PROTEIN B-RELATED"/>
    <property type="match status" value="1"/>
</dbReference>
<feature type="transmembrane region" description="Helical" evidence="5">
    <location>
        <begin position="184"/>
        <end position="206"/>
    </location>
</feature>
<dbReference type="PANTHER" id="PTHR31600:SF2">
    <property type="entry name" value="GAMETE ENRICHED GENE 10 PROTEIN-RELATED"/>
    <property type="match status" value="1"/>
</dbReference>
<keyword evidence="5" id="KW-1133">Transmembrane helix</keyword>
<proteinExistence type="predicted"/>
<keyword evidence="1" id="KW-0157">Chromophore</keyword>
<accession>A0A250WR92</accession>
<keyword evidence="1" id="KW-0600">Photoreceptor protein</keyword>
<evidence type="ECO:0000256" key="2">
    <source>
        <dbReference type="ARBA" id="ARBA00022606"/>
    </source>
</evidence>
<keyword evidence="1" id="KW-0675">Receptor</keyword>
<reference evidence="7 8" key="1">
    <citation type="submission" date="2017-08" db="EMBL/GenBank/DDBJ databases">
        <title>Acidophilic green algal genome provides insights into adaptation to an acidic environment.</title>
        <authorList>
            <person name="Hirooka S."/>
            <person name="Hirose Y."/>
            <person name="Kanesaki Y."/>
            <person name="Higuchi S."/>
            <person name="Fujiwara T."/>
            <person name="Onuma R."/>
            <person name="Era A."/>
            <person name="Ohbayashi R."/>
            <person name="Uzuka A."/>
            <person name="Nozaki H."/>
            <person name="Yoshikawa H."/>
            <person name="Miyagishima S.Y."/>
        </authorList>
    </citation>
    <scope>NUCLEOTIDE SEQUENCE [LARGE SCALE GENOMIC DNA]</scope>
    <source>
        <strain evidence="7 8">NIES-2499</strain>
    </source>
</reference>
<keyword evidence="8" id="KW-1185">Reference proteome</keyword>
<dbReference type="InterPro" id="IPR057352">
    <property type="entry name" value="TPR_TmcB/C"/>
</dbReference>
<dbReference type="InterPro" id="IPR035965">
    <property type="entry name" value="PAS-like_dom_sf"/>
</dbReference>
<dbReference type="Proteomes" id="UP000232323">
    <property type="component" value="Unassembled WGS sequence"/>
</dbReference>
<evidence type="ECO:0000256" key="3">
    <source>
        <dbReference type="SAM" id="Coils"/>
    </source>
</evidence>
<evidence type="ECO:0000256" key="4">
    <source>
        <dbReference type="SAM" id="MobiDB-lite"/>
    </source>
</evidence>
<evidence type="ECO:0000259" key="6">
    <source>
        <dbReference type="PROSITE" id="PS50112"/>
    </source>
</evidence>
<feature type="transmembrane region" description="Helical" evidence="5">
    <location>
        <begin position="133"/>
        <end position="158"/>
    </location>
</feature>
<evidence type="ECO:0000313" key="7">
    <source>
        <dbReference type="EMBL" id="GAX73357.1"/>
    </source>
</evidence>
<organism evidence="7 8">
    <name type="scientific">Chlamydomonas eustigma</name>
    <dbReference type="NCBI Taxonomy" id="1157962"/>
    <lineage>
        <taxon>Eukaryota</taxon>
        <taxon>Viridiplantae</taxon>
        <taxon>Chlorophyta</taxon>
        <taxon>core chlorophytes</taxon>
        <taxon>Chlorophyceae</taxon>
        <taxon>CS clade</taxon>
        <taxon>Chlamydomonadales</taxon>
        <taxon>Chlamydomonadaceae</taxon>
        <taxon>Chlamydomonas</taxon>
    </lineage>
</organism>
<feature type="transmembrane region" description="Helical" evidence="5">
    <location>
        <begin position="2181"/>
        <end position="2203"/>
    </location>
</feature>
<dbReference type="PROSITE" id="PS50112">
    <property type="entry name" value="PAS"/>
    <property type="match status" value="1"/>
</dbReference>
<feature type="transmembrane region" description="Helical" evidence="5">
    <location>
        <begin position="315"/>
        <end position="337"/>
    </location>
</feature>
<dbReference type="Pfam" id="PF13426">
    <property type="entry name" value="PAS_9"/>
    <property type="match status" value="1"/>
</dbReference>
<dbReference type="EMBL" id="BEGY01000003">
    <property type="protein sequence ID" value="GAX73357.1"/>
    <property type="molecule type" value="Genomic_DNA"/>
</dbReference>
<dbReference type="STRING" id="1157962.A0A250WR92"/>
<dbReference type="InterPro" id="IPR000014">
    <property type="entry name" value="PAS"/>
</dbReference>
<gene>
    <name evidence="7" type="ORF">CEUSTIGMA_g810.t1</name>
</gene>
<feature type="compositionally biased region" description="Basic and acidic residues" evidence="4">
    <location>
        <begin position="779"/>
        <end position="795"/>
    </location>
</feature>
<feature type="region of interest" description="Disordered" evidence="4">
    <location>
        <begin position="1553"/>
        <end position="1589"/>
    </location>
</feature>
<dbReference type="CDD" id="cd00130">
    <property type="entry name" value="PAS"/>
    <property type="match status" value="1"/>
</dbReference>
<dbReference type="SMART" id="SM00091">
    <property type="entry name" value="PAS"/>
    <property type="match status" value="3"/>
</dbReference>
<keyword evidence="5" id="KW-0812">Transmembrane</keyword>
<evidence type="ECO:0000313" key="8">
    <source>
        <dbReference type="Proteomes" id="UP000232323"/>
    </source>
</evidence>
<dbReference type="Pfam" id="PF25474">
    <property type="entry name" value="TPR_TmcB"/>
    <property type="match status" value="1"/>
</dbReference>
<dbReference type="GO" id="GO:0009881">
    <property type="term" value="F:photoreceptor activity"/>
    <property type="evidence" value="ECO:0007669"/>
    <property type="project" value="UniProtKB-KW"/>
</dbReference>
<feature type="transmembrane region" description="Helical" evidence="5">
    <location>
        <begin position="1807"/>
        <end position="1829"/>
    </location>
</feature>
<evidence type="ECO:0000256" key="5">
    <source>
        <dbReference type="SAM" id="Phobius"/>
    </source>
</evidence>
<dbReference type="NCBIfam" id="TIGR00229">
    <property type="entry name" value="sensory_box"/>
    <property type="match status" value="1"/>
</dbReference>
<feature type="transmembrane region" description="Helical" evidence="5">
    <location>
        <begin position="1970"/>
        <end position="1992"/>
    </location>
</feature>
<feature type="region of interest" description="Disordered" evidence="4">
    <location>
        <begin position="774"/>
        <end position="795"/>
    </location>
</feature>
<name>A0A250WR92_9CHLO</name>
<feature type="domain" description="PAS" evidence="6">
    <location>
        <begin position="594"/>
        <end position="646"/>
    </location>
</feature>
<dbReference type="Gene3D" id="3.30.450.20">
    <property type="entry name" value="PAS domain"/>
    <property type="match status" value="1"/>
</dbReference>
<dbReference type="InterPro" id="IPR052994">
    <property type="entry name" value="Tiny_macrocysts_regulators"/>
</dbReference>